<evidence type="ECO:0000313" key="3">
    <source>
        <dbReference type="Proteomes" id="UP000297280"/>
    </source>
</evidence>
<reference evidence="2 3" key="1">
    <citation type="submission" date="2017-12" db="EMBL/GenBank/DDBJ databases">
        <title>Comparative genomics of Botrytis spp.</title>
        <authorList>
            <person name="Valero-Jimenez C.A."/>
            <person name="Tapia P."/>
            <person name="Veloso J."/>
            <person name="Silva-Moreno E."/>
            <person name="Staats M."/>
            <person name="Valdes J.H."/>
            <person name="Van Kan J.A.L."/>
        </authorList>
    </citation>
    <scope>NUCLEOTIDE SEQUENCE [LARGE SCALE GENOMIC DNA]</scope>
    <source>
        <strain evidence="2 3">MUCL3349</strain>
    </source>
</reference>
<feature type="compositionally biased region" description="Polar residues" evidence="1">
    <location>
        <begin position="47"/>
        <end position="70"/>
    </location>
</feature>
<feature type="compositionally biased region" description="Basic and acidic residues" evidence="1">
    <location>
        <begin position="456"/>
        <end position="466"/>
    </location>
</feature>
<comment type="caution">
    <text evidence="2">The sequence shown here is derived from an EMBL/GenBank/DDBJ whole genome shotgun (WGS) entry which is preliminary data.</text>
</comment>
<keyword evidence="3" id="KW-1185">Reference proteome</keyword>
<feature type="region of interest" description="Disordered" evidence="1">
    <location>
        <begin position="419"/>
        <end position="466"/>
    </location>
</feature>
<evidence type="ECO:0000256" key="1">
    <source>
        <dbReference type="SAM" id="MobiDB-lite"/>
    </source>
</evidence>
<gene>
    <name evidence="2" type="ORF">BPOR_0147g00040</name>
</gene>
<organism evidence="2 3">
    <name type="scientific">Botrytis porri</name>
    <dbReference type="NCBI Taxonomy" id="87229"/>
    <lineage>
        <taxon>Eukaryota</taxon>
        <taxon>Fungi</taxon>
        <taxon>Dikarya</taxon>
        <taxon>Ascomycota</taxon>
        <taxon>Pezizomycotina</taxon>
        <taxon>Leotiomycetes</taxon>
        <taxon>Helotiales</taxon>
        <taxon>Sclerotiniaceae</taxon>
        <taxon>Botrytis</taxon>
    </lineage>
</organism>
<feature type="compositionally biased region" description="Basic and acidic residues" evidence="1">
    <location>
        <begin position="431"/>
        <end position="443"/>
    </location>
</feature>
<feature type="region of interest" description="Disordered" evidence="1">
    <location>
        <begin position="128"/>
        <end position="181"/>
    </location>
</feature>
<sequence>MSTPSGSGSRKDRKVSRKPKVLSDRSQKTPSVTAQPDQRPPVAPPASDNTPEQASVNVDQQARDITTGHNPESVRLLKLTTLPSQRPNLQNSFADPFKWQPLPGEPLSPSHGSSLPQDIWKPQNYRKHGNTRNNGAAHGTPLGPDIWKPQSYARDGDRDSHGSRLFTPTPNPRRASSRMDRVNSNQRIPPLTHAAPPTNNRFAQRLPPLAPAAPKSKIAYAPGFPSSSKKVATNSSSAIRQSLLTPAAPQHPRSTQVVPNPSINYAAQPPVVNPTTTLDYIPSEAAEELRDRLFKLTSDYQRLYSIFMPSGHVSPHAARWNSIDIDLPYLFEVRQQVINCLVATKRFENGEEIKDVEGFKETQKLFFKNLEEAVDIAIEKMTWLRRELEGPDGCAYQHRNWYYQVIGNNLRSTCLPSAREDGDVEGGDAGDSDKATRHGDEHGNLVSPSLDSEDEKEMRAEKRMRM</sequence>
<evidence type="ECO:0000313" key="2">
    <source>
        <dbReference type="EMBL" id="TGO88687.1"/>
    </source>
</evidence>
<dbReference type="EMBL" id="PQXO01000147">
    <property type="protein sequence ID" value="TGO88687.1"/>
    <property type="molecule type" value="Genomic_DNA"/>
</dbReference>
<protein>
    <submittedName>
        <fullName evidence="2">Uncharacterized protein</fullName>
    </submittedName>
</protein>
<feature type="compositionally biased region" description="Basic residues" evidence="1">
    <location>
        <begin position="11"/>
        <end position="20"/>
    </location>
</feature>
<dbReference type="AlphaFoldDB" id="A0A4Z1KVY8"/>
<accession>A0A4Z1KVY8</accession>
<name>A0A4Z1KVY8_9HELO</name>
<feature type="region of interest" description="Disordered" evidence="1">
    <location>
        <begin position="1"/>
        <end position="115"/>
    </location>
</feature>
<proteinExistence type="predicted"/>
<dbReference type="Proteomes" id="UP000297280">
    <property type="component" value="Unassembled WGS sequence"/>
</dbReference>
<feature type="compositionally biased region" description="Polar residues" evidence="1">
    <location>
        <begin position="81"/>
        <end position="93"/>
    </location>
</feature>